<feature type="transmembrane region" description="Helical" evidence="5">
    <location>
        <begin position="137"/>
        <end position="158"/>
    </location>
</feature>
<evidence type="ECO:0000256" key="5">
    <source>
        <dbReference type="SAM" id="Phobius"/>
    </source>
</evidence>
<sequence>MNPLGLYAPGTSPLHRAPAGPKLLVLLVVVTLVVVRSDVGWLAGACGLVAVGYAVARPPWARVWQVARLLLVLAVFVGGLQLWLVGPQAAAVTVLSLVAALAAASLFTLTTRIDAVVAAVERGLGPLRRFGVRPERLGLLVGLTVQAVGTLAAIAASVREAAVARGAGRSPTAFAVPFVVRTLRHADELGEALAARGVGDEDADERTG</sequence>
<organism evidence="6 7">
    <name type="scientific">Pseudonocardia oroxyli</name>
    <dbReference type="NCBI Taxonomy" id="366584"/>
    <lineage>
        <taxon>Bacteria</taxon>
        <taxon>Bacillati</taxon>
        <taxon>Actinomycetota</taxon>
        <taxon>Actinomycetes</taxon>
        <taxon>Pseudonocardiales</taxon>
        <taxon>Pseudonocardiaceae</taxon>
        <taxon>Pseudonocardia</taxon>
    </lineage>
</organism>
<dbReference type="GO" id="GO:0005886">
    <property type="term" value="C:plasma membrane"/>
    <property type="evidence" value="ECO:0007669"/>
    <property type="project" value="UniProtKB-ARBA"/>
</dbReference>
<name>A0A1G7I3Q0_PSEOR</name>
<proteinExistence type="predicted"/>
<feature type="transmembrane region" description="Helical" evidence="5">
    <location>
        <begin position="66"/>
        <end position="84"/>
    </location>
</feature>
<keyword evidence="7" id="KW-1185">Reference proteome</keyword>
<keyword evidence="3 5" id="KW-1133">Transmembrane helix</keyword>
<dbReference type="STRING" id="366584.SAMN05216377_103194"/>
<reference evidence="6 7" key="1">
    <citation type="submission" date="2016-10" db="EMBL/GenBank/DDBJ databases">
        <authorList>
            <person name="de Groot N.N."/>
        </authorList>
    </citation>
    <scope>NUCLEOTIDE SEQUENCE [LARGE SCALE GENOMIC DNA]</scope>
    <source>
        <strain evidence="6 7">CGMCC 4.3143</strain>
    </source>
</reference>
<dbReference type="RefSeq" id="WP_093077969.1">
    <property type="nucleotide sequence ID" value="NZ_FNBE01000003.1"/>
</dbReference>
<dbReference type="CDD" id="cd16914">
    <property type="entry name" value="EcfT"/>
    <property type="match status" value="1"/>
</dbReference>
<dbReference type="InterPro" id="IPR003339">
    <property type="entry name" value="ABC/ECF_trnsptr_transmembrane"/>
</dbReference>
<dbReference type="EMBL" id="FNBE01000003">
    <property type="protein sequence ID" value="SDF07086.1"/>
    <property type="molecule type" value="Genomic_DNA"/>
</dbReference>
<evidence type="ECO:0000256" key="4">
    <source>
        <dbReference type="ARBA" id="ARBA00023136"/>
    </source>
</evidence>
<accession>A0A1G7I3Q0</accession>
<feature type="transmembrane region" description="Helical" evidence="5">
    <location>
        <begin position="90"/>
        <end position="109"/>
    </location>
</feature>
<evidence type="ECO:0000256" key="2">
    <source>
        <dbReference type="ARBA" id="ARBA00022692"/>
    </source>
</evidence>
<comment type="subcellular location">
    <subcellularLocation>
        <location evidence="1">Membrane</location>
        <topology evidence="1">Multi-pass membrane protein</topology>
    </subcellularLocation>
</comment>
<evidence type="ECO:0000256" key="3">
    <source>
        <dbReference type="ARBA" id="ARBA00022989"/>
    </source>
</evidence>
<keyword evidence="4 5" id="KW-0472">Membrane</keyword>
<evidence type="ECO:0000313" key="7">
    <source>
        <dbReference type="Proteomes" id="UP000198967"/>
    </source>
</evidence>
<dbReference type="Proteomes" id="UP000198967">
    <property type="component" value="Unassembled WGS sequence"/>
</dbReference>
<evidence type="ECO:0000313" key="6">
    <source>
        <dbReference type="EMBL" id="SDF07086.1"/>
    </source>
</evidence>
<dbReference type="OrthoDB" id="509049at2"/>
<evidence type="ECO:0000256" key="1">
    <source>
        <dbReference type="ARBA" id="ARBA00004141"/>
    </source>
</evidence>
<gene>
    <name evidence="6" type="ORF">SAMN05216377_103194</name>
</gene>
<feature type="transmembrane region" description="Helical" evidence="5">
    <location>
        <begin position="23"/>
        <end position="54"/>
    </location>
</feature>
<protein>
    <submittedName>
        <fullName evidence="6">Biotin transport system permease protein</fullName>
    </submittedName>
</protein>
<dbReference type="AlphaFoldDB" id="A0A1G7I3Q0"/>
<keyword evidence="2 5" id="KW-0812">Transmembrane</keyword>